<gene>
    <name evidence="7" type="ORF">OFUS_LOCUS14377</name>
</gene>
<dbReference type="FunFam" id="2.70.170.10:FF:000053">
    <property type="entry name" value="Predicted protein"/>
    <property type="match status" value="2"/>
</dbReference>
<dbReference type="GO" id="GO:0004888">
    <property type="term" value="F:transmembrane signaling receptor activity"/>
    <property type="evidence" value="ECO:0007669"/>
    <property type="project" value="InterPro"/>
</dbReference>
<evidence type="ECO:0000313" key="8">
    <source>
        <dbReference type="Proteomes" id="UP000749559"/>
    </source>
</evidence>
<feature type="transmembrane region" description="Helical" evidence="6">
    <location>
        <begin position="634"/>
        <end position="654"/>
    </location>
</feature>
<dbReference type="OrthoDB" id="203862at2759"/>
<comment type="caution">
    <text evidence="7">The sequence shown here is derived from an EMBL/GenBank/DDBJ whole genome shotgun (WGS) entry which is preliminary data.</text>
</comment>
<dbReference type="SUPFAM" id="SSF63712">
    <property type="entry name" value="Nicotinic receptor ligand binding domain-like"/>
    <property type="match status" value="2"/>
</dbReference>
<accession>A0A8J1Y327</accession>
<proteinExistence type="predicted"/>
<organism evidence="7 8">
    <name type="scientific">Owenia fusiformis</name>
    <name type="common">Polychaete worm</name>
    <dbReference type="NCBI Taxonomy" id="6347"/>
    <lineage>
        <taxon>Eukaryota</taxon>
        <taxon>Metazoa</taxon>
        <taxon>Spiralia</taxon>
        <taxon>Lophotrochozoa</taxon>
        <taxon>Annelida</taxon>
        <taxon>Polychaeta</taxon>
        <taxon>Sedentaria</taxon>
        <taxon>Canalipalpata</taxon>
        <taxon>Sabellida</taxon>
        <taxon>Oweniida</taxon>
        <taxon>Oweniidae</taxon>
        <taxon>Owenia</taxon>
    </lineage>
</organism>
<evidence type="ECO:0000256" key="3">
    <source>
        <dbReference type="ARBA" id="ARBA00022989"/>
    </source>
</evidence>
<evidence type="ECO:0000256" key="2">
    <source>
        <dbReference type="ARBA" id="ARBA00022692"/>
    </source>
</evidence>
<feature type="transmembrane region" description="Helical" evidence="6">
    <location>
        <begin position="303"/>
        <end position="324"/>
    </location>
</feature>
<dbReference type="InterPro" id="IPR006201">
    <property type="entry name" value="Neur_channel"/>
</dbReference>
<dbReference type="Gene3D" id="2.70.170.10">
    <property type="entry name" value="Neurotransmitter-gated ion-channel ligand-binding domain"/>
    <property type="match status" value="2"/>
</dbReference>
<protein>
    <submittedName>
        <fullName evidence="7">Uncharacterized protein</fullName>
    </submittedName>
</protein>
<feature type="transmembrane region" description="Helical" evidence="6">
    <location>
        <begin position="240"/>
        <end position="260"/>
    </location>
</feature>
<comment type="subcellular location">
    <subcellularLocation>
        <location evidence="1">Membrane</location>
        <topology evidence="1">Multi-pass membrane protein</topology>
    </subcellularLocation>
</comment>
<feature type="transmembrane region" description="Helical" evidence="6">
    <location>
        <begin position="730"/>
        <end position="754"/>
    </location>
</feature>
<dbReference type="InterPro" id="IPR036734">
    <property type="entry name" value="Neur_chan_lig-bd_sf"/>
</dbReference>
<name>A0A8J1Y327_OWEFU</name>
<dbReference type="GO" id="GO:0016020">
    <property type="term" value="C:membrane"/>
    <property type="evidence" value="ECO:0007669"/>
    <property type="project" value="UniProtKB-SubCell"/>
</dbReference>
<reference evidence="7" key="1">
    <citation type="submission" date="2022-03" db="EMBL/GenBank/DDBJ databases">
        <authorList>
            <person name="Martin C."/>
        </authorList>
    </citation>
    <scope>NUCLEOTIDE SEQUENCE</scope>
</reference>
<evidence type="ECO:0000256" key="4">
    <source>
        <dbReference type="ARBA" id="ARBA00023136"/>
    </source>
</evidence>
<feature type="region of interest" description="Disordered" evidence="5">
    <location>
        <begin position="1"/>
        <end position="30"/>
    </location>
</feature>
<evidence type="ECO:0000256" key="6">
    <source>
        <dbReference type="SAM" id="Phobius"/>
    </source>
</evidence>
<dbReference type="InterPro" id="IPR038050">
    <property type="entry name" value="Neuro_actylchol_rec"/>
</dbReference>
<feature type="transmembrane region" description="Helical" evidence="6">
    <location>
        <begin position="666"/>
        <end position="685"/>
    </location>
</feature>
<dbReference type="InterPro" id="IPR036719">
    <property type="entry name" value="Neuro-gated_channel_TM_sf"/>
</dbReference>
<dbReference type="SUPFAM" id="SSF90112">
    <property type="entry name" value="Neurotransmitter-gated ion-channel transmembrane pore"/>
    <property type="match status" value="2"/>
</dbReference>
<evidence type="ECO:0000313" key="7">
    <source>
        <dbReference type="EMBL" id="CAH1788931.1"/>
    </source>
</evidence>
<dbReference type="PANTHER" id="PTHR18945">
    <property type="entry name" value="NEUROTRANSMITTER GATED ION CHANNEL"/>
    <property type="match status" value="1"/>
</dbReference>
<dbReference type="GO" id="GO:0005230">
    <property type="term" value="F:extracellular ligand-gated monoatomic ion channel activity"/>
    <property type="evidence" value="ECO:0007669"/>
    <property type="project" value="InterPro"/>
</dbReference>
<keyword evidence="8" id="KW-1185">Reference proteome</keyword>
<dbReference type="Pfam" id="PF02931">
    <property type="entry name" value="Neur_chan_LBD"/>
    <property type="match status" value="1"/>
</dbReference>
<evidence type="ECO:0000256" key="5">
    <source>
        <dbReference type="SAM" id="MobiDB-lite"/>
    </source>
</evidence>
<dbReference type="InterPro" id="IPR006202">
    <property type="entry name" value="Neur_chan_lig-bd"/>
</dbReference>
<dbReference type="Proteomes" id="UP000749559">
    <property type="component" value="Unassembled WGS sequence"/>
</dbReference>
<dbReference type="AlphaFoldDB" id="A0A8J1Y327"/>
<feature type="transmembrane region" description="Helical" evidence="6">
    <location>
        <begin position="272"/>
        <end position="291"/>
    </location>
</feature>
<keyword evidence="3 6" id="KW-1133">Transmembrane helix</keyword>
<keyword evidence="2 6" id="KW-0812">Transmembrane</keyword>
<evidence type="ECO:0000256" key="1">
    <source>
        <dbReference type="ARBA" id="ARBA00004141"/>
    </source>
</evidence>
<dbReference type="Gene3D" id="1.20.58.390">
    <property type="entry name" value="Neurotransmitter-gated ion-channel transmembrane domain"/>
    <property type="match status" value="2"/>
</dbReference>
<feature type="transmembrane region" description="Helical" evidence="6">
    <location>
        <begin position="336"/>
        <end position="358"/>
    </location>
</feature>
<dbReference type="EMBL" id="CAIIXF020000007">
    <property type="protein sequence ID" value="CAH1788931.1"/>
    <property type="molecule type" value="Genomic_DNA"/>
</dbReference>
<keyword evidence="4 6" id="KW-0472">Membrane</keyword>
<sequence>MPVLNSIDFPLDFPSEDDGNREKGQKRQSGVSLRLFKKTSDFIMNGGHRKALATKVQICVVFMKIGEIDTLREQFSADVLIKAKWREPALDKGKIDEANIPNLDDYWNPKLFIENTLGEPRETVFHMVVHNTKGEAMVHEKRRAKGLFIENLELNDFPFDVQDLTITVASEKPLSEVELIEDTDDVHRVHKQSFADEQEWMLYKHIECETIEIAHEHADPNLRRSALAVKCRAARRSVYFLWNIFLVTFLICCLCLATFSVDRTLPQNRLQLSFTLVLTNIAFKFVVNQCLPKISYLTYLDKYIIASMLVLTTVCMWHAFISVLKNHPSADQIDMVAVITFASAYFIFTFAYGLRLYVYACKRRREMTIKEKAYLERMNLIANKHRFVFKSRSRKYESTLENGRDNEAKREEMKKDQLIQSCSIESPFSNLKKRTNVLIGGSGSSVPRQVQVCVVFMKIGEIDTIGEQFSADVLIKAKWREPDFDSGKTKVTEDLDLTSYWNPKLFIENTLTEPRESIFHMVVYNDRGEATVHEKRRVKGLFIENLELNEFPFDVQDLTITVASEKSLTEVELIEDPYDAHRVYKQSFADEQEWMLYKHIISENLEVAHEHSDPNLRRSALAVKCRAARRAKYFIWNIFLVTFVICCLSFATFAVDRRLPQSRLDLGFTLVLTNIAFKFVVTQCLPKISYLTYLDKYIIASILVLVTVCIWHAFVIVINDHPSAEYIDKGAAIILGIFYFAFTFTYGLKLYLFAYHRKRKMLSKEMAYLEKLKSLGVQENTKLKRKSRQYELGETNIFTNASNIWKNQLSRKKKCEIKKEEPQIQQDIGAACASRV</sequence>
<feature type="transmembrane region" description="Helical" evidence="6">
    <location>
        <begin position="697"/>
        <end position="718"/>
    </location>
</feature>